<name>A0A226XB57_CABSO</name>
<protein>
    <submittedName>
        <fullName evidence="1">Uncharacterized protein</fullName>
    </submittedName>
</protein>
<evidence type="ECO:0000313" key="1">
    <source>
        <dbReference type="EMBL" id="OXC80726.1"/>
    </source>
</evidence>
<gene>
    <name evidence="1" type="ORF">BSU04_00300</name>
</gene>
<reference evidence="2" key="1">
    <citation type="submission" date="2017-01" db="EMBL/GenBank/DDBJ databases">
        <title>Genome Analysis of Deinococcus marmoris KOPRI26562.</title>
        <authorList>
            <person name="Kim J.H."/>
            <person name="Oh H.-M."/>
        </authorList>
    </citation>
    <scope>NUCLEOTIDE SEQUENCE [LARGE SCALE GENOMIC DNA]</scope>
    <source>
        <strain evidence="2">PAMC 26633</strain>
    </source>
</reference>
<dbReference type="EMBL" id="MTHB01000007">
    <property type="protein sequence ID" value="OXC80726.1"/>
    <property type="molecule type" value="Genomic_DNA"/>
</dbReference>
<organism evidence="1 2">
    <name type="scientific">Caballeronia sordidicola</name>
    <name type="common">Burkholderia sordidicola</name>
    <dbReference type="NCBI Taxonomy" id="196367"/>
    <lineage>
        <taxon>Bacteria</taxon>
        <taxon>Pseudomonadati</taxon>
        <taxon>Pseudomonadota</taxon>
        <taxon>Betaproteobacteria</taxon>
        <taxon>Burkholderiales</taxon>
        <taxon>Burkholderiaceae</taxon>
        <taxon>Caballeronia</taxon>
    </lineage>
</organism>
<evidence type="ECO:0000313" key="2">
    <source>
        <dbReference type="Proteomes" id="UP000214720"/>
    </source>
</evidence>
<sequence>MNASRFATVFVCSDYDRMGCSSISGLVAALYAAAHYEIRSLAPHSSDELEALFEIQV</sequence>
<accession>A0A226XB57</accession>
<dbReference type="AlphaFoldDB" id="A0A226XB57"/>
<comment type="caution">
    <text evidence="1">The sequence shown here is derived from an EMBL/GenBank/DDBJ whole genome shotgun (WGS) entry which is preliminary data.</text>
</comment>
<dbReference type="Proteomes" id="UP000214720">
    <property type="component" value="Unassembled WGS sequence"/>
</dbReference>
<proteinExistence type="predicted"/>